<accession>A0AA39VL70</accession>
<evidence type="ECO:0000313" key="2">
    <source>
        <dbReference type="Proteomes" id="UP001168877"/>
    </source>
</evidence>
<dbReference type="EMBL" id="JAUESC010000381">
    <property type="protein sequence ID" value="KAK0589824.1"/>
    <property type="molecule type" value="Genomic_DNA"/>
</dbReference>
<organism evidence="1 2">
    <name type="scientific">Acer saccharum</name>
    <name type="common">Sugar maple</name>
    <dbReference type="NCBI Taxonomy" id="4024"/>
    <lineage>
        <taxon>Eukaryota</taxon>
        <taxon>Viridiplantae</taxon>
        <taxon>Streptophyta</taxon>
        <taxon>Embryophyta</taxon>
        <taxon>Tracheophyta</taxon>
        <taxon>Spermatophyta</taxon>
        <taxon>Magnoliopsida</taxon>
        <taxon>eudicotyledons</taxon>
        <taxon>Gunneridae</taxon>
        <taxon>Pentapetalae</taxon>
        <taxon>rosids</taxon>
        <taxon>malvids</taxon>
        <taxon>Sapindales</taxon>
        <taxon>Sapindaceae</taxon>
        <taxon>Hippocastanoideae</taxon>
        <taxon>Acereae</taxon>
        <taxon>Acer</taxon>
    </lineage>
</organism>
<reference evidence="1" key="1">
    <citation type="journal article" date="2022" name="Plant J.">
        <title>Strategies of tolerance reflected in two North American maple genomes.</title>
        <authorList>
            <person name="McEvoy S.L."/>
            <person name="Sezen U.U."/>
            <person name="Trouern-Trend A."/>
            <person name="McMahon S.M."/>
            <person name="Schaberg P.G."/>
            <person name="Yang J."/>
            <person name="Wegrzyn J.L."/>
            <person name="Swenson N.G."/>
        </authorList>
    </citation>
    <scope>NUCLEOTIDE SEQUENCE</scope>
    <source>
        <strain evidence="1">NS2018</strain>
    </source>
</reference>
<sequence>MPTAANALVKFPGEITDTYRTGVFPLPKDRYRDLRMKARTSILMARAARGLKSSVRVVLQGSGTRVPLLV</sequence>
<dbReference type="AlphaFoldDB" id="A0AA39VL70"/>
<comment type="caution">
    <text evidence="1">The sequence shown here is derived from an EMBL/GenBank/DDBJ whole genome shotgun (WGS) entry which is preliminary data.</text>
</comment>
<reference evidence="1" key="2">
    <citation type="submission" date="2023-06" db="EMBL/GenBank/DDBJ databases">
        <authorList>
            <person name="Swenson N.G."/>
            <person name="Wegrzyn J.L."/>
            <person name="Mcevoy S.L."/>
        </authorList>
    </citation>
    <scope>NUCLEOTIDE SEQUENCE</scope>
    <source>
        <strain evidence="1">NS2018</strain>
        <tissue evidence="1">Leaf</tissue>
    </source>
</reference>
<protein>
    <submittedName>
        <fullName evidence="1">Uncharacterized protein</fullName>
    </submittedName>
</protein>
<gene>
    <name evidence="1" type="ORF">LWI29_018961</name>
</gene>
<keyword evidence="2" id="KW-1185">Reference proteome</keyword>
<dbReference type="Proteomes" id="UP001168877">
    <property type="component" value="Unassembled WGS sequence"/>
</dbReference>
<proteinExistence type="predicted"/>
<evidence type="ECO:0000313" key="1">
    <source>
        <dbReference type="EMBL" id="KAK0589824.1"/>
    </source>
</evidence>
<name>A0AA39VL70_ACESA</name>